<gene>
    <name evidence="1" type="ORF">AVDCRST_MAG28-4239</name>
</gene>
<dbReference type="EMBL" id="CADCVE010000111">
    <property type="protein sequence ID" value="CAA9467449.1"/>
    <property type="molecule type" value="Genomic_DNA"/>
</dbReference>
<feature type="non-terminal residue" evidence="1">
    <location>
        <position position="1"/>
    </location>
</feature>
<proteinExistence type="predicted"/>
<protein>
    <submittedName>
        <fullName evidence="1">Uncharacterized protein</fullName>
    </submittedName>
</protein>
<reference evidence="1" key="1">
    <citation type="submission" date="2020-02" db="EMBL/GenBank/DDBJ databases">
        <authorList>
            <person name="Meier V. D."/>
        </authorList>
    </citation>
    <scope>NUCLEOTIDE SEQUENCE</scope>
    <source>
        <strain evidence="1">AVDCRST_MAG28</strain>
    </source>
</reference>
<feature type="non-terminal residue" evidence="1">
    <location>
        <position position="56"/>
    </location>
</feature>
<accession>A0A6J4RCK1</accession>
<name>A0A6J4RCK1_9ACTN</name>
<evidence type="ECO:0000313" key="1">
    <source>
        <dbReference type="EMBL" id="CAA9467449.1"/>
    </source>
</evidence>
<dbReference type="AlphaFoldDB" id="A0A6J4RCK1"/>
<sequence>ARTGYRSAYHVPGDARAHHSNNLYHRVLLCERFYLRLMRNYGTLRGCGAASPCGCI</sequence>
<organism evidence="1">
    <name type="scientific">uncultured Rubrobacteraceae bacterium</name>
    <dbReference type="NCBI Taxonomy" id="349277"/>
    <lineage>
        <taxon>Bacteria</taxon>
        <taxon>Bacillati</taxon>
        <taxon>Actinomycetota</taxon>
        <taxon>Rubrobacteria</taxon>
        <taxon>Rubrobacterales</taxon>
        <taxon>Rubrobacteraceae</taxon>
        <taxon>environmental samples</taxon>
    </lineage>
</organism>